<evidence type="ECO:0000259" key="3">
    <source>
        <dbReference type="PROSITE" id="PS51164"/>
    </source>
</evidence>
<dbReference type="PROSITE" id="PS00562">
    <property type="entry name" value="CBM1_1"/>
    <property type="match status" value="1"/>
</dbReference>
<dbReference type="Proteomes" id="UP000813444">
    <property type="component" value="Unassembled WGS sequence"/>
</dbReference>
<feature type="signal peptide" evidence="2">
    <location>
        <begin position="1"/>
        <end position="23"/>
    </location>
</feature>
<evidence type="ECO:0000256" key="2">
    <source>
        <dbReference type="SAM" id="SignalP"/>
    </source>
</evidence>
<dbReference type="Pfam" id="PF00734">
    <property type="entry name" value="CBM_1"/>
    <property type="match status" value="1"/>
</dbReference>
<evidence type="ECO:0000256" key="1">
    <source>
        <dbReference type="ARBA" id="ARBA00022729"/>
    </source>
</evidence>
<proteinExistence type="predicted"/>
<evidence type="ECO:0000313" key="5">
    <source>
        <dbReference type="Proteomes" id="UP000813444"/>
    </source>
</evidence>
<dbReference type="PROSITE" id="PS51164">
    <property type="entry name" value="CBM1_2"/>
    <property type="match status" value="1"/>
</dbReference>
<feature type="domain" description="CBM1" evidence="3">
    <location>
        <begin position="604"/>
        <end position="640"/>
    </location>
</feature>
<dbReference type="InterPro" id="IPR000254">
    <property type="entry name" value="CBD"/>
</dbReference>
<dbReference type="InterPro" id="IPR035971">
    <property type="entry name" value="CBD_sf"/>
</dbReference>
<dbReference type="GO" id="GO:0005576">
    <property type="term" value="C:extracellular region"/>
    <property type="evidence" value="ECO:0007669"/>
    <property type="project" value="InterPro"/>
</dbReference>
<comment type="caution">
    <text evidence="4">The sequence shown here is derived from an EMBL/GenBank/DDBJ whole genome shotgun (WGS) entry which is preliminary data.</text>
</comment>
<evidence type="ECO:0000313" key="4">
    <source>
        <dbReference type="EMBL" id="KAH7304758.1"/>
    </source>
</evidence>
<keyword evidence="5" id="KW-1185">Reference proteome</keyword>
<dbReference type="EMBL" id="JAGPNK010000021">
    <property type="protein sequence ID" value="KAH7304758.1"/>
    <property type="molecule type" value="Genomic_DNA"/>
</dbReference>
<dbReference type="OrthoDB" id="5358475at2759"/>
<reference evidence="4" key="1">
    <citation type="journal article" date="2021" name="Nat. Commun.">
        <title>Genetic determinants of endophytism in the Arabidopsis root mycobiome.</title>
        <authorList>
            <person name="Mesny F."/>
            <person name="Miyauchi S."/>
            <person name="Thiergart T."/>
            <person name="Pickel B."/>
            <person name="Atanasova L."/>
            <person name="Karlsson M."/>
            <person name="Huettel B."/>
            <person name="Barry K.W."/>
            <person name="Haridas S."/>
            <person name="Chen C."/>
            <person name="Bauer D."/>
            <person name="Andreopoulos W."/>
            <person name="Pangilinan J."/>
            <person name="LaButti K."/>
            <person name="Riley R."/>
            <person name="Lipzen A."/>
            <person name="Clum A."/>
            <person name="Drula E."/>
            <person name="Henrissat B."/>
            <person name="Kohler A."/>
            <person name="Grigoriev I.V."/>
            <person name="Martin F.M."/>
            <person name="Hacquard S."/>
        </authorList>
    </citation>
    <scope>NUCLEOTIDE SEQUENCE</scope>
    <source>
        <strain evidence="4">MPI-CAGE-CH-0235</strain>
    </source>
</reference>
<accession>A0A8K0WKK4</accession>
<dbReference type="Pfam" id="PF20736">
    <property type="entry name" value="Glyco_hydro127M"/>
    <property type="match status" value="1"/>
</dbReference>
<dbReference type="SUPFAM" id="SSF48208">
    <property type="entry name" value="Six-hairpin glycosidases"/>
    <property type="match status" value="1"/>
</dbReference>
<dbReference type="InterPro" id="IPR012878">
    <property type="entry name" value="Beta-AFase-like_GH127_cat"/>
</dbReference>
<keyword evidence="1 2" id="KW-0732">Signal</keyword>
<dbReference type="InterPro" id="IPR008928">
    <property type="entry name" value="6-hairpin_glycosidase_sf"/>
</dbReference>
<dbReference type="GO" id="GO:0030248">
    <property type="term" value="F:cellulose binding"/>
    <property type="evidence" value="ECO:0007669"/>
    <property type="project" value="InterPro"/>
</dbReference>
<dbReference type="AlphaFoldDB" id="A0A8K0WKK4"/>
<dbReference type="Pfam" id="PF07944">
    <property type="entry name" value="Beta-AFase-like_GH127_cat"/>
    <property type="match status" value="1"/>
</dbReference>
<gene>
    <name evidence="4" type="ORF">B0I35DRAFT_454606</name>
</gene>
<dbReference type="InterPro" id="IPR049046">
    <property type="entry name" value="Beta-AFase-like_GH127_middle"/>
</dbReference>
<sequence length="640" mass="70250">MKLFAIAAALTLVAGQASPPVSADYGVTAHTFDISQVVLDDSRFQQNQNRTLNYLKSVDLNRLLYNFRSNHRLSTQGASRNGGWDAPDFPFRTHMQGHFLSAWSQCWASLKDAECRNRATSFVAELQKCQNNNGAAGFAAGYLSGFPESNFNDLEAGRSSTVVYYALHKTMAGLLDVWRNIGDQNAKNVLLSMASWVDNRTARLSYQQMQTILGVEYGGMQDVLAEIYRQTGDAKWITVARRFDQESTNSWLASNNDRLNGNHANTNIPKWVGAAREYKATGTQRYQDIARNAWNMVVNAHTYAIGGNSQNEHFRPPNEISNYLTKDTAEHCNTYNMLKLTKELWTMSPSTSYMDFYERAVTNHILGAQDPGSSHGHGVGPVWGGGTWSTDYDSFWCCQGSGVEQNTRLMDAIYGYDDTSLFVNLYVPSTLSWSQKNVRVRQSGQVPVTDTVTLTVSGAATFDLRLRIPTWTSNAEIAVNGVRQSVAAAPGSYARISRAWAAGDTVTVRLPLGFYLIPANDNRNIAAIGYGPVVLIGNYGSSGVSAAPTMQLGTLRRTSTTSLAFTGTANGQSISLVPWYDGGASFNYVTYWAYSGTIPPGNGCTAKRYEQCGGSGFTGCKVCESGSTCQFSNEWYSQCL</sequence>
<dbReference type="SUPFAM" id="SSF57180">
    <property type="entry name" value="Cellulose-binding domain"/>
    <property type="match status" value="1"/>
</dbReference>
<dbReference type="PANTHER" id="PTHR31151">
    <property type="entry name" value="PROLINE-TRNA LIGASE (DUF1680)"/>
    <property type="match status" value="1"/>
</dbReference>
<name>A0A8K0WKK4_9HYPO</name>
<dbReference type="SMART" id="SM00236">
    <property type="entry name" value="fCBD"/>
    <property type="match status" value="1"/>
</dbReference>
<feature type="chain" id="PRO_5035454396" evidence="2">
    <location>
        <begin position="24"/>
        <end position="640"/>
    </location>
</feature>
<organism evidence="4 5">
    <name type="scientific">Stachybotrys elegans</name>
    <dbReference type="NCBI Taxonomy" id="80388"/>
    <lineage>
        <taxon>Eukaryota</taxon>
        <taxon>Fungi</taxon>
        <taxon>Dikarya</taxon>
        <taxon>Ascomycota</taxon>
        <taxon>Pezizomycotina</taxon>
        <taxon>Sordariomycetes</taxon>
        <taxon>Hypocreomycetidae</taxon>
        <taxon>Hypocreales</taxon>
        <taxon>Stachybotryaceae</taxon>
        <taxon>Stachybotrys</taxon>
    </lineage>
</organism>
<protein>
    <submittedName>
        <fullName evidence="4">Secreted protein</fullName>
    </submittedName>
</protein>
<dbReference type="PANTHER" id="PTHR31151:SF0">
    <property type="entry name" value="PROLINE-TRNA LIGASE (DUF1680)"/>
    <property type="match status" value="1"/>
</dbReference>
<dbReference type="GO" id="GO:0005975">
    <property type="term" value="P:carbohydrate metabolic process"/>
    <property type="evidence" value="ECO:0007669"/>
    <property type="project" value="InterPro"/>
</dbReference>